<evidence type="ECO:0000259" key="9">
    <source>
        <dbReference type="PROSITE" id="PS50110"/>
    </source>
</evidence>
<keyword evidence="7" id="KW-1133">Transmembrane helix</keyword>
<dbReference type="Pfam" id="PF00072">
    <property type="entry name" value="Response_reg"/>
    <property type="match status" value="1"/>
</dbReference>
<reference evidence="10" key="1">
    <citation type="submission" date="2023-08" db="EMBL/GenBank/DDBJ databases">
        <authorList>
            <person name="Audoor S."/>
            <person name="Bilcke G."/>
        </authorList>
    </citation>
    <scope>NUCLEOTIDE SEQUENCE</scope>
</reference>
<dbReference type="SUPFAM" id="SSF52172">
    <property type="entry name" value="CheY-like"/>
    <property type="match status" value="1"/>
</dbReference>
<feature type="modified residue" description="4-aspartylphosphate" evidence="5">
    <location>
        <position position="881"/>
    </location>
</feature>
<evidence type="ECO:0000256" key="2">
    <source>
        <dbReference type="ARBA" id="ARBA00012438"/>
    </source>
</evidence>
<dbReference type="SUPFAM" id="SSF55874">
    <property type="entry name" value="ATPase domain of HSP90 chaperone/DNA topoisomerase II/histidine kinase"/>
    <property type="match status" value="1"/>
</dbReference>
<dbReference type="PANTHER" id="PTHR43047:SF72">
    <property type="entry name" value="OSMOSENSING HISTIDINE PROTEIN KINASE SLN1"/>
    <property type="match status" value="1"/>
</dbReference>
<dbReference type="PRINTS" id="PR00344">
    <property type="entry name" value="BCTRLSENSOR"/>
</dbReference>
<evidence type="ECO:0000256" key="7">
    <source>
        <dbReference type="SAM" id="Phobius"/>
    </source>
</evidence>
<dbReference type="Pfam" id="PF02518">
    <property type="entry name" value="HATPase_c"/>
    <property type="match status" value="1"/>
</dbReference>
<dbReference type="GO" id="GO:0009927">
    <property type="term" value="F:histidine phosphotransfer kinase activity"/>
    <property type="evidence" value="ECO:0007669"/>
    <property type="project" value="TreeGrafter"/>
</dbReference>
<keyword evidence="11" id="KW-1185">Reference proteome</keyword>
<feature type="domain" description="Histidine kinase" evidence="8">
    <location>
        <begin position="534"/>
        <end position="775"/>
    </location>
</feature>
<evidence type="ECO:0000256" key="1">
    <source>
        <dbReference type="ARBA" id="ARBA00000085"/>
    </source>
</evidence>
<dbReference type="Gene3D" id="3.40.50.2300">
    <property type="match status" value="1"/>
</dbReference>
<dbReference type="InterPro" id="IPR004358">
    <property type="entry name" value="Sig_transdc_His_kin-like_C"/>
</dbReference>
<keyword evidence="7" id="KW-0472">Membrane</keyword>
<accession>A0AAD2FET5</accession>
<dbReference type="PANTHER" id="PTHR43047">
    <property type="entry name" value="TWO-COMPONENT HISTIDINE PROTEIN KINASE"/>
    <property type="match status" value="1"/>
</dbReference>
<dbReference type="GO" id="GO:0000155">
    <property type="term" value="F:phosphorelay sensor kinase activity"/>
    <property type="evidence" value="ECO:0007669"/>
    <property type="project" value="InterPro"/>
</dbReference>
<gene>
    <name evidence="10" type="ORF">CYCCA115_LOCUS3350</name>
</gene>
<dbReference type="InterPro" id="IPR036890">
    <property type="entry name" value="HATPase_C_sf"/>
</dbReference>
<keyword evidence="4" id="KW-0418">Kinase</keyword>
<feature type="domain" description="Response regulatory" evidence="9">
    <location>
        <begin position="830"/>
        <end position="904"/>
    </location>
</feature>
<keyword evidence="7" id="KW-0812">Transmembrane</keyword>
<comment type="catalytic activity">
    <reaction evidence="1">
        <text>ATP + protein L-histidine = ADP + protein N-phospho-L-histidine.</text>
        <dbReference type="EC" id="2.7.13.3"/>
    </reaction>
</comment>
<evidence type="ECO:0000313" key="11">
    <source>
        <dbReference type="Proteomes" id="UP001295423"/>
    </source>
</evidence>
<evidence type="ECO:0000256" key="5">
    <source>
        <dbReference type="PROSITE-ProRule" id="PRU00169"/>
    </source>
</evidence>
<sequence>MEAQLSNSMRNDQEMILDTSKRSTSTLQRSKIEPTKSFKFLSSSAEEEASLAHYETRAVRCLRLVVLIVLVIAATVVGVLAYDYALEEEIKEFERNFEANAFKLVESFHNAIDYRLGAFNSFANALTSYSIETGNDFPFVTLPDFSIRGADTRILSGAHVFHWLPLVSDADRERWEEYAFEERGQIDKEFQLDRQQRTQQDKDFADVAADGNVRFLQNNKQEEEDADGSEEATEEIPAPRNNTVVDDGSGYHMKIFSNGALEPQGDQPNNTGPYLPIWQRSPVSGAKQRILNLDFSRTNALKGVLPIVQRSNEAVLNWAIVPIPSGRAQLEASLKISQFRNDVEAYLNDPASFLTYPVFDGFTKNRTLAGVLVAPLYWSLILQNSVTSVEGIFCVIENSFNQTFTYQIDSASVEFLGMDDLHDESFDYLELSADVNRYLRRHAAPSSRAYTTVPLNEDFGQYKIRVYASAVTKDAFTTNRPLVFLTVVLAAFLFTSIVFLLFVYVVEQRQQLVLQIAIDNAEKAAETERELNEFLSHEVRNPLAAAMVSMQFVASAADDLAKEVESKHGAPEFERTLSKKGETLKALKEDINIVDVCLTFINDFLRSMLDMHRANADKLQLKASPIDIKTCIFEPINTMVRSRDADYEFIVDCPDDLIVMTDSLRLKQIVLNLVRNSAKFIHHGFIRLRADVRNGMVCLYVEDSGPGIPLEKRQALFQKFQSSLDMLSQGTGVGLCLCKSLIDAMGGEISLDDSFQSGVVGSPGVSFVIALNQPQVRLESFEKQDEKGTKDSVVYEIETRQFEEAASEALIVANEKPNELAPTALPESLKVLFVDDDNMVRKLFARAVKRVAPGWNVQEAANGETALRLVEADEFDLIFMDMYMASVNKQLLGTVTHNFKTVQF</sequence>
<feature type="region of interest" description="Disordered" evidence="6">
    <location>
        <begin position="215"/>
        <end position="244"/>
    </location>
</feature>
<dbReference type="GO" id="GO:0005886">
    <property type="term" value="C:plasma membrane"/>
    <property type="evidence" value="ECO:0007669"/>
    <property type="project" value="TreeGrafter"/>
</dbReference>
<dbReference type="Proteomes" id="UP001295423">
    <property type="component" value="Unassembled WGS sequence"/>
</dbReference>
<dbReference type="PROSITE" id="PS50110">
    <property type="entry name" value="RESPONSE_REGULATORY"/>
    <property type="match status" value="1"/>
</dbReference>
<evidence type="ECO:0000259" key="8">
    <source>
        <dbReference type="PROSITE" id="PS50109"/>
    </source>
</evidence>
<dbReference type="EC" id="2.7.13.3" evidence="2"/>
<organism evidence="10 11">
    <name type="scientific">Cylindrotheca closterium</name>
    <dbReference type="NCBI Taxonomy" id="2856"/>
    <lineage>
        <taxon>Eukaryota</taxon>
        <taxon>Sar</taxon>
        <taxon>Stramenopiles</taxon>
        <taxon>Ochrophyta</taxon>
        <taxon>Bacillariophyta</taxon>
        <taxon>Bacillariophyceae</taxon>
        <taxon>Bacillariophycidae</taxon>
        <taxon>Bacillariales</taxon>
        <taxon>Bacillariaceae</taxon>
        <taxon>Cylindrotheca</taxon>
    </lineage>
</organism>
<evidence type="ECO:0000256" key="6">
    <source>
        <dbReference type="SAM" id="MobiDB-lite"/>
    </source>
</evidence>
<dbReference type="InterPro" id="IPR011006">
    <property type="entry name" value="CheY-like_superfamily"/>
</dbReference>
<dbReference type="InterPro" id="IPR036097">
    <property type="entry name" value="HisK_dim/P_sf"/>
</dbReference>
<protein>
    <recommendedName>
        <fullName evidence="2">histidine kinase</fullName>
        <ecNumber evidence="2">2.7.13.3</ecNumber>
    </recommendedName>
</protein>
<feature type="compositionally biased region" description="Acidic residues" evidence="6">
    <location>
        <begin position="222"/>
        <end position="234"/>
    </location>
</feature>
<keyword evidence="3" id="KW-0808">Transferase</keyword>
<name>A0AAD2FET5_9STRA</name>
<evidence type="ECO:0000313" key="10">
    <source>
        <dbReference type="EMBL" id="CAJ1933537.1"/>
    </source>
</evidence>
<dbReference type="SMART" id="SM00387">
    <property type="entry name" value="HATPase_c"/>
    <property type="match status" value="1"/>
</dbReference>
<dbReference type="PROSITE" id="PS50109">
    <property type="entry name" value="HIS_KIN"/>
    <property type="match status" value="1"/>
</dbReference>
<dbReference type="AlphaFoldDB" id="A0AAD2FET5"/>
<dbReference type="SUPFAM" id="SSF47384">
    <property type="entry name" value="Homodimeric domain of signal transducing histidine kinase"/>
    <property type="match status" value="1"/>
</dbReference>
<keyword evidence="5" id="KW-0597">Phosphoprotein</keyword>
<proteinExistence type="predicted"/>
<dbReference type="Gene3D" id="3.30.565.10">
    <property type="entry name" value="Histidine kinase-like ATPase, C-terminal domain"/>
    <property type="match status" value="1"/>
</dbReference>
<evidence type="ECO:0000256" key="3">
    <source>
        <dbReference type="ARBA" id="ARBA00022679"/>
    </source>
</evidence>
<feature type="transmembrane region" description="Helical" evidence="7">
    <location>
        <begin position="482"/>
        <end position="506"/>
    </location>
</feature>
<dbReference type="Gene3D" id="1.10.287.130">
    <property type="match status" value="1"/>
</dbReference>
<evidence type="ECO:0000256" key="4">
    <source>
        <dbReference type="ARBA" id="ARBA00022777"/>
    </source>
</evidence>
<dbReference type="InterPro" id="IPR001789">
    <property type="entry name" value="Sig_transdc_resp-reg_receiver"/>
</dbReference>
<dbReference type="InterPro" id="IPR003594">
    <property type="entry name" value="HATPase_dom"/>
</dbReference>
<dbReference type="InterPro" id="IPR005467">
    <property type="entry name" value="His_kinase_dom"/>
</dbReference>
<feature type="transmembrane region" description="Helical" evidence="7">
    <location>
        <begin position="61"/>
        <end position="82"/>
    </location>
</feature>
<dbReference type="EMBL" id="CAKOGP040000280">
    <property type="protein sequence ID" value="CAJ1933537.1"/>
    <property type="molecule type" value="Genomic_DNA"/>
</dbReference>
<comment type="caution">
    <text evidence="10">The sequence shown here is derived from an EMBL/GenBank/DDBJ whole genome shotgun (WGS) entry which is preliminary data.</text>
</comment>